<organism evidence="17 18">
    <name type="scientific">Dibothriocephalus latus</name>
    <name type="common">Fish tapeworm</name>
    <name type="synonym">Diphyllobothrium latum</name>
    <dbReference type="NCBI Taxonomy" id="60516"/>
    <lineage>
        <taxon>Eukaryota</taxon>
        <taxon>Metazoa</taxon>
        <taxon>Spiralia</taxon>
        <taxon>Lophotrochozoa</taxon>
        <taxon>Platyhelminthes</taxon>
        <taxon>Cestoda</taxon>
        <taxon>Eucestoda</taxon>
        <taxon>Diphyllobothriidea</taxon>
        <taxon>Diphyllobothriidae</taxon>
        <taxon>Dibothriocephalus</taxon>
    </lineage>
</organism>
<protein>
    <recommendedName>
        <fullName evidence="16">Ionotropic glutamate receptor C-terminal domain-containing protein</fullName>
    </recommendedName>
</protein>
<gene>
    <name evidence="17" type="ORF">DILT_LOCUS9491</name>
</gene>
<evidence type="ECO:0000256" key="1">
    <source>
        <dbReference type="ARBA" id="ARBA00022448"/>
    </source>
</evidence>
<comment type="subcellular location">
    <subcellularLocation>
        <location evidence="14">Postsynaptic cell membrane</location>
        <topology evidence="14">Multi-pass membrane protein</topology>
    </subcellularLocation>
</comment>
<evidence type="ECO:0000256" key="10">
    <source>
        <dbReference type="ARBA" id="ARBA00023180"/>
    </source>
</evidence>
<dbReference type="PANTHER" id="PTHR18966">
    <property type="entry name" value="IONOTROPIC GLUTAMATE RECEPTOR"/>
    <property type="match status" value="1"/>
</dbReference>
<dbReference type="SMART" id="SM00079">
    <property type="entry name" value="PBPe"/>
    <property type="match status" value="1"/>
</dbReference>
<name>A0A3P7LJU9_DIBLA</name>
<evidence type="ECO:0000256" key="5">
    <source>
        <dbReference type="ARBA" id="ARBA00022989"/>
    </source>
</evidence>
<dbReference type="AlphaFoldDB" id="A0A3P7LJU9"/>
<dbReference type="GO" id="GO:0045211">
    <property type="term" value="C:postsynaptic membrane"/>
    <property type="evidence" value="ECO:0007669"/>
    <property type="project" value="UniProtKB-SubCell"/>
</dbReference>
<evidence type="ECO:0000256" key="7">
    <source>
        <dbReference type="ARBA" id="ARBA00023065"/>
    </source>
</evidence>
<keyword evidence="1" id="KW-0813">Transport</keyword>
<keyword evidence="3 15" id="KW-0812">Transmembrane</keyword>
<sequence length="284" mass="32240">MFCLLPHRSLPGRIVGGAWWFFTLIIISSYTANLAAYLTVERMTSPIESYEDLARQTKVKYGVIKLGSSKEFFEKSNMKIFQKMWKFMESNPDVLVDSVSDGVNRVRQSNRDYAFLLESTMNEYFNQRQPCNTVKVGPNLESGKGYGVATPPGSDLRDQINLAVLQLKEMDWIASLYRFWWEERGECGKMSKSKDVSYINFEDLEVILPVAIYGMPNPYVTSVIICQGSLTANSLGLDNVYGLFYLLAGALVTGIVLSVFEFIYRCAVDAKRAKVTAYNIFFLR</sequence>
<dbReference type="Proteomes" id="UP000281553">
    <property type="component" value="Unassembled WGS sequence"/>
</dbReference>
<evidence type="ECO:0000256" key="14">
    <source>
        <dbReference type="ARBA" id="ARBA00034104"/>
    </source>
</evidence>
<evidence type="ECO:0000256" key="3">
    <source>
        <dbReference type="ARBA" id="ARBA00022692"/>
    </source>
</evidence>
<accession>A0A3P7LJU9</accession>
<keyword evidence="10" id="KW-0325">Glycoprotein</keyword>
<evidence type="ECO:0000256" key="13">
    <source>
        <dbReference type="ARBA" id="ARBA00023303"/>
    </source>
</evidence>
<keyword evidence="6" id="KW-0770">Synapse</keyword>
<dbReference type="EMBL" id="UYRU01056989">
    <property type="protein sequence ID" value="VDN13660.1"/>
    <property type="molecule type" value="Genomic_DNA"/>
</dbReference>
<keyword evidence="12" id="KW-1071">Ligand-gated ion channel</keyword>
<dbReference type="InterPro" id="IPR015683">
    <property type="entry name" value="Ionotropic_Glu_rcpt"/>
</dbReference>
<dbReference type="SUPFAM" id="SSF53850">
    <property type="entry name" value="Periplasmic binding protein-like II"/>
    <property type="match status" value="1"/>
</dbReference>
<keyword evidence="2" id="KW-1003">Cell membrane</keyword>
<dbReference type="InterPro" id="IPR001320">
    <property type="entry name" value="Iontro_rcpt_C"/>
</dbReference>
<keyword evidence="11" id="KW-0628">Postsynaptic cell membrane</keyword>
<evidence type="ECO:0000256" key="12">
    <source>
        <dbReference type="ARBA" id="ARBA00023286"/>
    </source>
</evidence>
<keyword evidence="8 15" id="KW-0472">Membrane</keyword>
<keyword evidence="7" id="KW-0406">Ion transport</keyword>
<dbReference type="FunFam" id="3.40.190.10:FF:000060">
    <property type="entry name" value="Glutamate receptor ionotropic, kainate 1"/>
    <property type="match status" value="1"/>
</dbReference>
<evidence type="ECO:0000256" key="8">
    <source>
        <dbReference type="ARBA" id="ARBA00023136"/>
    </source>
</evidence>
<dbReference type="Gene3D" id="3.40.190.10">
    <property type="entry name" value="Periplasmic binding protein-like II"/>
    <property type="match status" value="2"/>
</dbReference>
<evidence type="ECO:0000313" key="17">
    <source>
        <dbReference type="EMBL" id="VDN13660.1"/>
    </source>
</evidence>
<evidence type="ECO:0000256" key="15">
    <source>
        <dbReference type="SAM" id="Phobius"/>
    </source>
</evidence>
<dbReference type="OrthoDB" id="5984008at2759"/>
<keyword evidence="9" id="KW-0675">Receptor</keyword>
<feature type="transmembrane region" description="Helical" evidence="15">
    <location>
        <begin position="243"/>
        <end position="264"/>
    </location>
</feature>
<dbReference type="Pfam" id="PF00060">
    <property type="entry name" value="Lig_chan"/>
    <property type="match status" value="1"/>
</dbReference>
<reference evidence="17 18" key="1">
    <citation type="submission" date="2018-11" db="EMBL/GenBank/DDBJ databases">
        <authorList>
            <consortium name="Pathogen Informatics"/>
        </authorList>
    </citation>
    <scope>NUCLEOTIDE SEQUENCE [LARGE SCALE GENOMIC DNA]</scope>
</reference>
<feature type="domain" description="Ionotropic glutamate receptor C-terminal" evidence="16">
    <location>
        <begin position="12"/>
        <end position="183"/>
    </location>
</feature>
<proteinExistence type="predicted"/>
<keyword evidence="5 15" id="KW-1133">Transmembrane helix</keyword>
<keyword evidence="13" id="KW-0407">Ion channel</keyword>
<keyword evidence="18" id="KW-1185">Reference proteome</keyword>
<keyword evidence="4" id="KW-0732">Signal</keyword>
<evidence type="ECO:0000259" key="16">
    <source>
        <dbReference type="SMART" id="SM00079"/>
    </source>
</evidence>
<evidence type="ECO:0000256" key="11">
    <source>
        <dbReference type="ARBA" id="ARBA00023257"/>
    </source>
</evidence>
<dbReference type="GO" id="GO:0015276">
    <property type="term" value="F:ligand-gated monoatomic ion channel activity"/>
    <property type="evidence" value="ECO:0007669"/>
    <property type="project" value="InterPro"/>
</dbReference>
<feature type="transmembrane region" description="Helical" evidence="15">
    <location>
        <begin position="20"/>
        <end position="40"/>
    </location>
</feature>
<evidence type="ECO:0000256" key="2">
    <source>
        <dbReference type="ARBA" id="ARBA00022475"/>
    </source>
</evidence>
<evidence type="ECO:0000256" key="9">
    <source>
        <dbReference type="ARBA" id="ARBA00023170"/>
    </source>
</evidence>
<evidence type="ECO:0000313" key="18">
    <source>
        <dbReference type="Proteomes" id="UP000281553"/>
    </source>
</evidence>
<evidence type="ECO:0000256" key="4">
    <source>
        <dbReference type="ARBA" id="ARBA00022729"/>
    </source>
</evidence>
<evidence type="ECO:0000256" key="6">
    <source>
        <dbReference type="ARBA" id="ARBA00023018"/>
    </source>
</evidence>